<dbReference type="Proteomes" id="UP000017836">
    <property type="component" value="Unassembled WGS sequence"/>
</dbReference>
<dbReference type="eggNOG" id="ENOG502RJNC">
    <property type="taxonomic scope" value="Eukaryota"/>
</dbReference>
<feature type="non-terminal residue" evidence="4">
    <location>
        <position position="1"/>
    </location>
</feature>
<keyword evidence="5" id="KW-1185">Reference proteome</keyword>
<evidence type="ECO:0008006" key="6">
    <source>
        <dbReference type="Google" id="ProtNLM"/>
    </source>
</evidence>
<reference evidence="5" key="1">
    <citation type="journal article" date="2013" name="Science">
        <title>The Amborella genome and the evolution of flowering plants.</title>
        <authorList>
            <consortium name="Amborella Genome Project"/>
        </authorList>
    </citation>
    <scope>NUCLEOTIDE SEQUENCE [LARGE SCALE GENOMIC DNA]</scope>
</reference>
<organism evidence="4 5">
    <name type="scientific">Amborella trichopoda</name>
    <dbReference type="NCBI Taxonomy" id="13333"/>
    <lineage>
        <taxon>Eukaryota</taxon>
        <taxon>Viridiplantae</taxon>
        <taxon>Streptophyta</taxon>
        <taxon>Embryophyta</taxon>
        <taxon>Tracheophyta</taxon>
        <taxon>Spermatophyta</taxon>
        <taxon>Magnoliopsida</taxon>
        <taxon>Amborellales</taxon>
        <taxon>Amborellaceae</taxon>
        <taxon>Amborella</taxon>
    </lineage>
</organism>
<dbReference type="Pfam" id="PF03108">
    <property type="entry name" value="DBD_Tnp_Mut"/>
    <property type="match status" value="1"/>
</dbReference>
<evidence type="ECO:0000256" key="1">
    <source>
        <dbReference type="SAM" id="MobiDB-lite"/>
    </source>
</evidence>
<dbReference type="Gramene" id="ERM93428">
    <property type="protein sequence ID" value="ERM93428"/>
    <property type="gene ID" value="AMTR_s03969p00000420"/>
</dbReference>
<evidence type="ECO:0000259" key="2">
    <source>
        <dbReference type="Pfam" id="PF03108"/>
    </source>
</evidence>
<dbReference type="AlphaFoldDB" id="U5CU09"/>
<dbReference type="PANTHER" id="PTHR31973:SF187">
    <property type="entry name" value="MUTATOR TRANSPOSASE MUDRA PROTEIN"/>
    <property type="match status" value="1"/>
</dbReference>
<evidence type="ECO:0000259" key="3">
    <source>
        <dbReference type="Pfam" id="PF10551"/>
    </source>
</evidence>
<name>U5CU09_AMBTC</name>
<proteinExistence type="predicted"/>
<evidence type="ECO:0000313" key="4">
    <source>
        <dbReference type="EMBL" id="ERM93428.1"/>
    </source>
</evidence>
<accession>U5CU09</accession>
<dbReference type="PANTHER" id="PTHR31973">
    <property type="entry name" value="POLYPROTEIN, PUTATIVE-RELATED"/>
    <property type="match status" value="1"/>
</dbReference>
<feature type="domain" description="MULE transposase" evidence="3">
    <location>
        <begin position="445"/>
        <end position="518"/>
    </location>
</feature>
<sequence>STVNACVMYNGVWELDGRDWVYKRGENLTFDIDPNLSYSGYEYRPEVIGNDKRARYFLSTLAKKPDEFTPLFVTLLKKNVWVDPSPTPSSVKDNRSEVGSFVPETNPEVLVADVLPELNNMMPSADIVAQMPFIDGFFDGPDPECYVEGNDGVRDDQGTEAPAAVPLNLTPLSYQIPPRPPTRKRMPRRENCQTPGTSSSRPGETSHARGTTDSTGPNNGRETNDISGPTDARGTNVTGWSDPFSSSTSYGKFKEKMYTREDIEDHSHYISTGGTPGGELHVGKFFRDKEHLKMVVGLYAMKKGFDYYVRKSGTDIWYVTCKDTDCGWRLRAKKNVLSNMFEVSTFHNVHTCSLDLRGKDNRQASPVIVAHLIKDKFTTDGSDQLPSDIRKSMHKDYGIQMSYEKAWRCREKALHLARGTPEDSYSNYLVTCTCYSCGIQFCRPVICVDGSFLKTRYGGQMLCAVALDAGSHIFPIAFAIVDSENHNSWTYFMRKLKETIGDVENLAFVSDRHQSHCSCFGYRVP</sequence>
<feature type="domain" description="Transposase MuDR plant" evidence="2">
    <location>
        <begin position="280"/>
        <end position="342"/>
    </location>
</feature>
<feature type="compositionally biased region" description="Polar residues" evidence="1">
    <location>
        <begin position="192"/>
        <end position="246"/>
    </location>
</feature>
<evidence type="ECO:0000313" key="5">
    <source>
        <dbReference type="Proteomes" id="UP000017836"/>
    </source>
</evidence>
<dbReference type="InterPro" id="IPR004332">
    <property type="entry name" value="Transposase_MuDR"/>
</dbReference>
<dbReference type="InterPro" id="IPR018289">
    <property type="entry name" value="MULE_transposase_dom"/>
</dbReference>
<dbReference type="EMBL" id="KI397750">
    <property type="protein sequence ID" value="ERM93428.1"/>
    <property type="molecule type" value="Genomic_DNA"/>
</dbReference>
<gene>
    <name evidence="4" type="ORF">AMTR_s03969p00000420</name>
</gene>
<dbReference type="HOGENOM" id="CLU_519356_0_0_1"/>
<feature type="region of interest" description="Disordered" evidence="1">
    <location>
        <begin position="145"/>
        <end position="246"/>
    </location>
</feature>
<protein>
    <recommendedName>
        <fullName evidence="6">Transposase MuDR plant domain-containing protein</fullName>
    </recommendedName>
</protein>
<dbReference type="Pfam" id="PF10551">
    <property type="entry name" value="MULE"/>
    <property type="match status" value="1"/>
</dbReference>